<dbReference type="SUPFAM" id="SSF53756">
    <property type="entry name" value="UDP-Glycosyltransferase/glycogen phosphorylase"/>
    <property type="match status" value="1"/>
</dbReference>
<dbReference type="Pfam" id="PF00201">
    <property type="entry name" value="UDPGT"/>
    <property type="match status" value="1"/>
</dbReference>
<dbReference type="FunFam" id="3.40.50.2000:FF:000087">
    <property type="entry name" value="Glycosyltransferase"/>
    <property type="match status" value="1"/>
</dbReference>
<evidence type="ECO:0000313" key="5">
    <source>
        <dbReference type="Proteomes" id="UP000813462"/>
    </source>
</evidence>
<organism evidence="4 5">
    <name type="scientific">Ziziphus jujuba var. spinosa</name>
    <dbReference type="NCBI Taxonomy" id="714518"/>
    <lineage>
        <taxon>Eukaryota</taxon>
        <taxon>Viridiplantae</taxon>
        <taxon>Streptophyta</taxon>
        <taxon>Embryophyta</taxon>
        <taxon>Tracheophyta</taxon>
        <taxon>Spermatophyta</taxon>
        <taxon>Magnoliopsida</taxon>
        <taxon>eudicotyledons</taxon>
        <taxon>Gunneridae</taxon>
        <taxon>Pentapetalae</taxon>
        <taxon>rosids</taxon>
        <taxon>fabids</taxon>
        <taxon>Rosales</taxon>
        <taxon>Rhamnaceae</taxon>
        <taxon>Paliureae</taxon>
        <taxon>Ziziphus</taxon>
    </lineage>
</organism>
<evidence type="ECO:0000256" key="1">
    <source>
        <dbReference type="ARBA" id="ARBA00009995"/>
    </source>
</evidence>
<comment type="similarity">
    <text evidence="1">Belongs to the UDP-glycosyltransferase family.</text>
</comment>
<dbReference type="InterPro" id="IPR002213">
    <property type="entry name" value="UDP_glucos_trans"/>
</dbReference>
<keyword evidence="2" id="KW-0328">Glycosyltransferase</keyword>
<dbReference type="PANTHER" id="PTHR48049">
    <property type="entry name" value="GLYCOSYLTRANSFERASE"/>
    <property type="match status" value="1"/>
</dbReference>
<dbReference type="AlphaFoldDB" id="A0A978UCW0"/>
<protein>
    <submittedName>
        <fullName evidence="4">Uncharacterized protein</fullName>
    </submittedName>
</protein>
<name>A0A978UCW0_ZIZJJ</name>
<dbReference type="EMBL" id="JAEACU010000012">
    <property type="protein sequence ID" value="KAH7512603.1"/>
    <property type="molecule type" value="Genomic_DNA"/>
</dbReference>
<dbReference type="Gene3D" id="3.40.50.2000">
    <property type="entry name" value="Glycogen Phosphorylase B"/>
    <property type="match status" value="2"/>
</dbReference>
<dbReference type="CDD" id="cd03784">
    <property type="entry name" value="GT1_Gtf-like"/>
    <property type="match status" value="1"/>
</dbReference>
<dbReference type="InterPro" id="IPR050481">
    <property type="entry name" value="UDP-glycosyltransf_plant"/>
</dbReference>
<reference evidence="4" key="1">
    <citation type="journal article" date="2021" name="Front. Plant Sci.">
        <title>Chromosome-Scale Genome Assembly for Chinese Sour Jujube and Insights Into Its Genome Evolution and Domestication Signature.</title>
        <authorList>
            <person name="Shen L.-Y."/>
            <person name="Luo H."/>
            <person name="Wang X.-L."/>
            <person name="Wang X.-M."/>
            <person name="Qiu X.-J."/>
            <person name="Liu H."/>
            <person name="Zhou S.-S."/>
            <person name="Jia K.-H."/>
            <person name="Nie S."/>
            <person name="Bao Y.-T."/>
            <person name="Zhang R.-G."/>
            <person name="Yun Q.-Z."/>
            <person name="Chai Y.-H."/>
            <person name="Lu J.-Y."/>
            <person name="Li Y."/>
            <person name="Zhao S.-W."/>
            <person name="Mao J.-F."/>
            <person name="Jia S.-G."/>
            <person name="Mao Y.-M."/>
        </authorList>
    </citation>
    <scope>NUCLEOTIDE SEQUENCE</scope>
    <source>
        <strain evidence="4">AT0</strain>
        <tissue evidence="4">Leaf</tissue>
    </source>
</reference>
<comment type="caution">
    <text evidence="4">The sequence shown here is derived from an EMBL/GenBank/DDBJ whole genome shotgun (WGS) entry which is preliminary data.</text>
</comment>
<gene>
    <name evidence="4" type="ORF">FEM48_Zijuj12G0108200</name>
</gene>
<sequence length="484" mass="54640">MDKDSELAIAKLYYTKTLSTKRPNMAEEEFHIAMFPWFAMGHTIPYIHLANELAARDLRISILLPNNSSLNLQHQNLHPNLISFRSLPVPDVEGLPPGTETVSDIPFSDHHLVAISMDLMRQQVEQILTAIKPNLVLFNFAYWIPDIAKQLGSKSVMYNVVSATAIAFVLASARKVPKDRVMKEEELKEIPSGYPSSTVVLRGYEFASLNGILMPFGYGNISFYDRKTTAMRNCDALAIRTCRELEGKYCDYIRTQYGKSVLLTGTALPKPDNSTRLEDRWDKWLSRFERDSVVFCVFGSQCTLENDQFRELILGFELTGLPFLAALKPPVGCTTVEEALPEGFEERLEGRGVVFGGWVQQTQILSHASVGCFVNHCGFGSMWEGLMSDNQIVLVPNLGDQIMNSRLLVEELKVAVEVEKDEKGWFSKENLSRAIRCVMDKDGEVGIMVKKNHAKLKEVLEKPGLMDRYIDEFVQNLQELVKLS</sequence>
<evidence type="ECO:0000256" key="2">
    <source>
        <dbReference type="ARBA" id="ARBA00022676"/>
    </source>
</evidence>
<evidence type="ECO:0000313" key="4">
    <source>
        <dbReference type="EMBL" id="KAH7512603.1"/>
    </source>
</evidence>
<dbReference type="Proteomes" id="UP000813462">
    <property type="component" value="Unassembled WGS sequence"/>
</dbReference>
<dbReference type="GO" id="GO:0035251">
    <property type="term" value="F:UDP-glucosyltransferase activity"/>
    <property type="evidence" value="ECO:0007669"/>
    <property type="project" value="InterPro"/>
</dbReference>
<proteinExistence type="inferred from homology"/>
<keyword evidence="3" id="KW-0808">Transferase</keyword>
<accession>A0A978UCW0</accession>
<dbReference type="FunFam" id="3.40.50.2000:FF:000037">
    <property type="entry name" value="Glycosyltransferase"/>
    <property type="match status" value="1"/>
</dbReference>
<dbReference type="PANTHER" id="PTHR48049:SF91">
    <property type="entry name" value="UDP-GLYCOSYLTRANSFERASE 79B7-RELATED"/>
    <property type="match status" value="1"/>
</dbReference>
<evidence type="ECO:0000256" key="3">
    <source>
        <dbReference type="ARBA" id="ARBA00022679"/>
    </source>
</evidence>